<dbReference type="EMBL" id="LJGW01000533">
    <property type="protein sequence ID" value="OEV07284.1"/>
    <property type="molecule type" value="Genomic_DNA"/>
</dbReference>
<evidence type="ECO:0000256" key="1">
    <source>
        <dbReference type="SAM" id="MobiDB-lite"/>
    </source>
</evidence>
<keyword evidence="3" id="KW-1185">Reference proteome</keyword>
<feature type="region of interest" description="Disordered" evidence="1">
    <location>
        <begin position="1"/>
        <end position="60"/>
    </location>
</feature>
<gene>
    <name evidence="2" type="ORF">AN218_29515</name>
</gene>
<evidence type="ECO:0000313" key="3">
    <source>
        <dbReference type="Proteomes" id="UP000176005"/>
    </source>
</evidence>
<sequence length="60" mass="6507">MGRGRHGLRAPGVPPTGRSALPEQGIRTVEGVRDTGQRGLVPGHRRVRRSLRGAPAPRHR</sequence>
<accession>A0A1E7KTN6</accession>
<reference evidence="2 3" key="1">
    <citation type="journal article" date="2016" name="Front. Microbiol.">
        <title>Comparative Genomics Analysis of Streptomyces Species Reveals Their Adaptation to the Marine Environment and Their Diversity at the Genomic Level.</title>
        <authorList>
            <person name="Tian X."/>
            <person name="Zhang Z."/>
            <person name="Yang T."/>
            <person name="Chen M."/>
            <person name="Li J."/>
            <person name="Chen F."/>
            <person name="Yang J."/>
            <person name="Li W."/>
            <person name="Zhang B."/>
            <person name="Zhang Z."/>
            <person name="Wu J."/>
            <person name="Zhang C."/>
            <person name="Long L."/>
            <person name="Xiao J."/>
        </authorList>
    </citation>
    <scope>NUCLEOTIDE SEQUENCE [LARGE SCALE GENOMIC DNA]</scope>
    <source>
        <strain evidence="2 3">SCSIO 10429</strain>
    </source>
</reference>
<protein>
    <submittedName>
        <fullName evidence="2">Uncharacterized protein</fullName>
    </submittedName>
</protein>
<organism evidence="2 3">
    <name type="scientific">Streptomyces nanshensis</name>
    <dbReference type="NCBI Taxonomy" id="518642"/>
    <lineage>
        <taxon>Bacteria</taxon>
        <taxon>Bacillati</taxon>
        <taxon>Actinomycetota</taxon>
        <taxon>Actinomycetes</taxon>
        <taxon>Kitasatosporales</taxon>
        <taxon>Streptomycetaceae</taxon>
        <taxon>Streptomyces</taxon>
    </lineage>
</organism>
<dbReference type="Proteomes" id="UP000176005">
    <property type="component" value="Unassembled WGS sequence"/>
</dbReference>
<evidence type="ECO:0000313" key="2">
    <source>
        <dbReference type="EMBL" id="OEV07284.1"/>
    </source>
</evidence>
<feature type="compositionally biased region" description="Basic residues" evidence="1">
    <location>
        <begin position="43"/>
        <end position="60"/>
    </location>
</feature>
<comment type="caution">
    <text evidence="2">The sequence shown here is derived from an EMBL/GenBank/DDBJ whole genome shotgun (WGS) entry which is preliminary data.</text>
</comment>
<name>A0A1E7KTN6_9ACTN</name>
<feature type="non-terminal residue" evidence="2">
    <location>
        <position position="60"/>
    </location>
</feature>
<dbReference type="AlphaFoldDB" id="A0A1E7KTN6"/>
<proteinExistence type="predicted"/>